<evidence type="ECO:0000259" key="4">
    <source>
        <dbReference type="Pfam" id="PF07987"/>
    </source>
</evidence>
<organism evidence="5 6">
    <name type="scientific">Actinocorallia herbida</name>
    <dbReference type="NCBI Taxonomy" id="58109"/>
    <lineage>
        <taxon>Bacteria</taxon>
        <taxon>Bacillati</taxon>
        <taxon>Actinomycetota</taxon>
        <taxon>Actinomycetes</taxon>
        <taxon>Streptosporangiales</taxon>
        <taxon>Thermomonosporaceae</taxon>
        <taxon>Actinocorallia</taxon>
    </lineage>
</organism>
<keyword evidence="2" id="KW-0472">Membrane</keyword>
<proteinExistence type="predicted"/>
<keyword evidence="2" id="KW-1133">Transmembrane helix</keyword>
<name>A0A3N1DA71_9ACTN</name>
<dbReference type="EMBL" id="RJKE01000001">
    <property type="protein sequence ID" value="ROO90417.1"/>
    <property type="molecule type" value="Genomic_DNA"/>
</dbReference>
<evidence type="ECO:0000256" key="1">
    <source>
        <dbReference type="SAM" id="MobiDB-lite"/>
    </source>
</evidence>
<reference evidence="5 6" key="1">
    <citation type="submission" date="2018-11" db="EMBL/GenBank/DDBJ databases">
        <title>Sequencing the genomes of 1000 actinobacteria strains.</title>
        <authorList>
            <person name="Klenk H.-P."/>
        </authorList>
    </citation>
    <scope>NUCLEOTIDE SEQUENCE [LARGE SCALE GENOMIC DNA]</scope>
    <source>
        <strain evidence="5 6">DSM 44254</strain>
    </source>
</reference>
<dbReference type="OrthoDB" id="9810871at2"/>
<protein>
    <submittedName>
        <fullName evidence="5">Uncharacterized protein YcnI</fullName>
    </submittedName>
</protein>
<comment type="caution">
    <text evidence="5">The sequence shown here is derived from an EMBL/GenBank/DDBJ whole genome shotgun (WGS) entry which is preliminary data.</text>
</comment>
<feature type="transmembrane region" description="Helical" evidence="2">
    <location>
        <begin position="209"/>
        <end position="230"/>
    </location>
</feature>
<dbReference type="InterPro" id="IPR012533">
    <property type="entry name" value="YcnI-copper_dom"/>
</dbReference>
<evidence type="ECO:0000313" key="5">
    <source>
        <dbReference type="EMBL" id="ROO90417.1"/>
    </source>
</evidence>
<keyword evidence="6" id="KW-1185">Reference proteome</keyword>
<dbReference type="Proteomes" id="UP000272400">
    <property type="component" value="Unassembled WGS sequence"/>
</dbReference>
<accession>A0A3N1DA71</accession>
<feature type="signal peptide" evidence="3">
    <location>
        <begin position="1"/>
        <end position="28"/>
    </location>
</feature>
<dbReference type="PROSITE" id="PS51318">
    <property type="entry name" value="TAT"/>
    <property type="match status" value="1"/>
</dbReference>
<dbReference type="Pfam" id="PF07987">
    <property type="entry name" value="DUF1775"/>
    <property type="match status" value="1"/>
</dbReference>
<sequence>MSKNSRRAALVAGITALTLAGVSAPALAHVSVQPGTAEQGSWSKVTFRVPNERDDASTTKLVVELPAEYPIAFVSVKPVPGWTVEAPKSELAKPVDTGSGEITEAVSKITWSGGKIDAGQFQEFDVTLGPLPTTTDELVFKADQTYSSGEVVKWTELTEEGAEEPEHPAPVLKLTAPAEGSDAHGGMAVSAAAPEAADTDGGQDGTARLLGGLGLAAGLVGLVLGGLGFARGRRSA</sequence>
<evidence type="ECO:0000256" key="2">
    <source>
        <dbReference type="SAM" id="Phobius"/>
    </source>
</evidence>
<keyword evidence="3" id="KW-0732">Signal</keyword>
<evidence type="ECO:0000313" key="6">
    <source>
        <dbReference type="Proteomes" id="UP000272400"/>
    </source>
</evidence>
<dbReference type="Gene3D" id="2.60.40.2230">
    <property type="entry name" value="Uncharacterised protein YcnI-like PF07987, DUF1775"/>
    <property type="match status" value="1"/>
</dbReference>
<feature type="domain" description="YncI copper-binding" evidence="4">
    <location>
        <begin position="29"/>
        <end position="174"/>
    </location>
</feature>
<evidence type="ECO:0000256" key="3">
    <source>
        <dbReference type="SAM" id="SignalP"/>
    </source>
</evidence>
<dbReference type="CDD" id="cd08545">
    <property type="entry name" value="YcnI_like"/>
    <property type="match status" value="1"/>
</dbReference>
<dbReference type="AlphaFoldDB" id="A0A3N1DA71"/>
<dbReference type="InterPro" id="IPR006311">
    <property type="entry name" value="TAT_signal"/>
</dbReference>
<gene>
    <name evidence="5" type="ORF">EDD29_8142</name>
</gene>
<feature type="chain" id="PRO_5018288227" evidence="3">
    <location>
        <begin position="29"/>
        <end position="236"/>
    </location>
</feature>
<keyword evidence="2" id="KW-0812">Transmembrane</keyword>
<feature type="region of interest" description="Disordered" evidence="1">
    <location>
        <begin position="176"/>
        <end position="203"/>
    </location>
</feature>
<dbReference type="InterPro" id="IPR038507">
    <property type="entry name" value="YcnI-like_sf"/>
</dbReference>
<dbReference type="RefSeq" id="WP_123669370.1">
    <property type="nucleotide sequence ID" value="NZ_RJKE01000001.1"/>
</dbReference>